<evidence type="ECO:0000256" key="13">
    <source>
        <dbReference type="ARBA" id="ARBA00050768"/>
    </source>
</evidence>
<evidence type="ECO:0000256" key="14">
    <source>
        <dbReference type="ARBA" id="ARBA00051045"/>
    </source>
</evidence>
<evidence type="ECO:0000256" key="23">
    <source>
        <dbReference type="RuleBase" id="RU000488"/>
    </source>
</evidence>
<dbReference type="GO" id="GO:1990575">
    <property type="term" value="P:mitochondrial L-ornithine transmembrane transport"/>
    <property type="evidence" value="ECO:0007669"/>
    <property type="project" value="TreeGrafter"/>
</dbReference>
<dbReference type="Proteomes" id="UP000076858">
    <property type="component" value="Unassembled WGS sequence"/>
</dbReference>
<evidence type="ECO:0000256" key="10">
    <source>
        <dbReference type="ARBA" id="ARBA00023136"/>
    </source>
</evidence>
<protein>
    <recommendedName>
        <fullName evidence="17">Mitochondrial basic amino acids transporter</fullName>
    </recommendedName>
    <alternativeName>
        <fullName evidence="21">Carnitine/acylcarnitine translocase-like</fullName>
    </alternativeName>
    <alternativeName>
        <fullName evidence="20">Mitochondrial carnitine/acylcarnitine carrier protein CACL</fullName>
    </alternativeName>
    <alternativeName>
        <fullName evidence="19">Mitochondrial ornithine transporter 3</fullName>
    </alternativeName>
    <alternativeName>
        <fullName evidence="18">Solute carrier family 25 member 29</fullName>
    </alternativeName>
</protein>
<evidence type="ECO:0000256" key="22">
    <source>
        <dbReference type="PROSITE-ProRule" id="PRU00282"/>
    </source>
</evidence>
<dbReference type="Gene3D" id="1.50.40.10">
    <property type="entry name" value="Mitochondrial carrier domain"/>
    <property type="match status" value="1"/>
</dbReference>
<dbReference type="GO" id="GO:0005743">
    <property type="term" value="C:mitochondrial inner membrane"/>
    <property type="evidence" value="ECO:0007669"/>
    <property type="project" value="UniProtKB-SubCell"/>
</dbReference>
<comment type="catalytic activity">
    <reaction evidence="14">
        <text>L-homoarginine(in) + L-arginine(out) = L-homoarginine(out) + L-arginine(in)</text>
        <dbReference type="Rhea" id="RHEA:72799"/>
        <dbReference type="ChEBI" id="CHEBI:32682"/>
        <dbReference type="ChEBI" id="CHEBI:143006"/>
    </reaction>
</comment>
<evidence type="ECO:0000256" key="7">
    <source>
        <dbReference type="ARBA" id="ARBA00022970"/>
    </source>
</evidence>
<evidence type="ECO:0000256" key="12">
    <source>
        <dbReference type="ARBA" id="ARBA00050592"/>
    </source>
</evidence>
<keyword evidence="9" id="KW-0496">Mitochondrion</keyword>
<feature type="repeat" description="Solcar" evidence="22">
    <location>
        <begin position="91"/>
        <end position="182"/>
    </location>
</feature>
<evidence type="ECO:0000256" key="15">
    <source>
        <dbReference type="ARBA" id="ARBA00051921"/>
    </source>
</evidence>
<keyword evidence="6" id="KW-0999">Mitochondrion inner membrane</keyword>
<dbReference type="PANTHER" id="PTHR45624">
    <property type="entry name" value="MITOCHONDRIAL BASIC AMINO ACIDS TRANSPORTER-RELATED"/>
    <property type="match status" value="1"/>
</dbReference>
<keyword evidence="8" id="KW-1133">Transmembrane helix</keyword>
<keyword evidence="3 23" id="KW-0813">Transport</keyword>
<evidence type="ECO:0000256" key="8">
    <source>
        <dbReference type="ARBA" id="ARBA00022989"/>
    </source>
</evidence>
<dbReference type="STRING" id="35525.A0A164V0Y0"/>
<evidence type="ECO:0000256" key="16">
    <source>
        <dbReference type="ARBA" id="ARBA00052673"/>
    </source>
</evidence>
<evidence type="ECO:0000256" key="9">
    <source>
        <dbReference type="ARBA" id="ARBA00023128"/>
    </source>
</evidence>
<dbReference type="InterPro" id="IPR023395">
    <property type="entry name" value="MCP_dom_sf"/>
</dbReference>
<evidence type="ECO:0000256" key="19">
    <source>
        <dbReference type="ARBA" id="ARBA00078745"/>
    </source>
</evidence>
<dbReference type="InterPro" id="IPR018108">
    <property type="entry name" value="MCP_transmembrane"/>
</dbReference>
<feature type="repeat" description="Solcar" evidence="22">
    <location>
        <begin position="2"/>
        <end position="86"/>
    </location>
</feature>
<feature type="repeat" description="Solcar" evidence="22">
    <location>
        <begin position="189"/>
        <end position="277"/>
    </location>
</feature>
<comment type="catalytic activity">
    <reaction evidence="11">
        <text>L-lysine(out) + L-arginine(in) = L-lysine(in) + L-arginine(out)</text>
        <dbReference type="Rhea" id="RHEA:70827"/>
        <dbReference type="ChEBI" id="CHEBI:32551"/>
        <dbReference type="ChEBI" id="CHEBI:32682"/>
    </reaction>
</comment>
<evidence type="ECO:0000256" key="21">
    <source>
        <dbReference type="ARBA" id="ARBA00080567"/>
    </source>
</evidence>
<evidence type="ECO:0000256" key="4">
    <source>
        <dbReference type="ARBA" id="ARBA00022692"/>
    </source>
</evidence>
<evidence type="ECO:0000256" key="2">
    <source>
        <dbReference type="ARBA" id="ARBA00006375"/>
    </source>
</evidence>
<dbReference type="PRINTS" id="PR00926">
    <property type="entry name" value="MITOCARRIER"/>
</dbReference>
<keyword evidence="25" id="KW-1185">Reference proteome</keyword>
<evidence type="ECO:0000256" key="20">
    <source>
        <dbReference type="ARBA" id="ARBA00079387"/>
    </source>
</evidence>
<evidence type="ECO:0000256" key="6">
    <source>
        <dbReference type="ARBA" id="ARBA00022792"/>
    </source>
</evidence>
<evidence type="ECO:0000256" key="18">
    <source>
        <dbReference type="ARBA" id="ARBA00076491"/>
    </source>
</evidence>
<dbReference type="OrthoDB" id="193856at2759"/>
<evidence type="ECO:0000256" key="1">
    <source>
        <dbReference type="ARBA" id="ARBA00004448"/>
    </source>
</evidence>
<dbReference type="AlphaFoldDB" id="A0A164V0Y0"/>
<organism evidence="24 25">
    <name type="scientific">Daphnia magna</name>
    <dbReference type="NCBI Taxonomy" id="35525"/>
    <lineage>
        <taxon>Eukaryota</taxon>
        <taxon>Metazoa</taxon>
        <taxon>Ecdysozoa</taxon>
        <taxon>Arthropoda</taxon>
        <taxon>Crustacea</taxon>
        <taxon>Branchiopoda</taxon>
        <taxon>Diplostraca</taxon>
        <taxon>Cladocera</taxon>
        <taxon>Anomopoda</taxon>
        <taxon>Daphniidae</taxon>
        <taxon>Daphnia</taxon>
    </lineage>
</organism>
<dbReference type="InterPro" id="IPR002067">
    <property type="entry name" value="MCP"/>
</dbReference>
<keyword evidence="4 22" id="KW-0812">Transmembrane</keyword>
<evidence type="ECO:0000313" key="25">
    <source>
        <dbReference type="Proteomes" id="UP000076858"/>
    </source>
</evidence>
<gene>
    <name evidence="24" type="ORF">APZ42_023354</name>
</gene>
<dbReference type="FunFam" id="1.50.40.10:FF:000037">
    <property type="entry name" value="Solute carrier family 25 member 29"/>
    <property type="match status" value="1"/>
</dbReference>
<keyword evidence="7" id="KW-0029">Amino-acid transport</keyword>
<name>A0A164V0Y0_9CRUS</name>
<comment type="catalytic activity">
    <reaction evidence="12">
        <text>L-histidine(out) = L-histidine(in)</text>
        <dbReference type="Rhea" id="RHEA:72807"/>
        <dbReference type="ChEBI" id="CHEBI:57595"/>
    </reaction>
</comment>
<dbReference type="GO" id="GO:0005289">
    <property type="term" value="F:high-affinity L-arginine transmembrane transporter activity"/>
    <property type="evidence" value="ECO:0007669"/>
    <property type="project" value="TreeGrafter"/>
</dbReference>
<comment type="catalytic activity">
    <reaction evidence="16">
        <text>N(omega)-methyl-L-arginine(in) + L-arginine(out) = N(omega)-methyl-L-arginine(out) + L-arginine(in)</text>
        <dbReference type="Rhea" id="RHEA:72803"/>
        <dbReference type="ChEBI" id="CHEBI:32682"/>
        <dbReference type="ChEBI" id="CHEBI:114953"/>
    </reaction>
</comment>
<keyword evidence="5" id="KW-0677">Repeat</keyword>
<dbReference type="PANTHER" id="PTHR45624:SF61">
    <property type="entry name" value="MITOCHONDRIAL BASIC AMINO ACIDS TRANSPORTER"/>
    <property type="match status" value="1"/>
</dbReference>
<evidence type="ECO:0000256" key="3">
    <source>
        <dbReference type="ARBA" id="ARBA00022448"/>
    </source>
</evidence>
<sequence length="448" mass="48759">MALDFLAGCVGGCAGVAVGYPLDTVKVRLQTQDARHPTYRGTFHCLQTIVQQESVRGLFKGMSSPMASVAVINAMIFGVYGNVQRRLSEPESLRSHALAGSVAGLVQSFVCSPMELVKTRIQIQEQVCTNGVQLYKGPVDCVRQIWQAEGVRGIFRGLNITIAREIPAFGLYFASYEAMTRRKDPSKPLGTFHMMMAGGAAGIVSWLFTYPIDFLKSRLQVDGLAGQRVYNGIGDCIMKTYRNEGFHGFFRGMPTTLIRSFPVNAVTFSVVTWMLRWCEPSAQSSSVTYQDASSLQVPESLVNTTSFAHDYHHVTNRTPQNEWLAEWKPLMPMLTLGQVTLVFPSRNYAVHCGCNDWLGGAVSSLVHLSQVHNIGAAAANCRPSSTNAASATVDKRAGPLDNCHCREAEEEKKRQPIHITGDSSYATAAAAAVAVCSAVCCPAVDEMA</sequence>
<accession>A0A164V0Y0</accession>
<evidence type="ECO:0000256" key="5">
    <source>
        <dbReference type="ARBA" id="ARBA00022737"/>
    </source>
</evidence>
<dbReference type="SUPFAM" id="SSF103506">
    <property type="entry name" value="Mitochondrial carrier"/>
    <property type="match status" value="1"/>
</dbReference>
<comment type="similarity">
    <text evidence="2 23">Belongs to the mitochondrial carrier (TC 2.A.29) family.</text>
</comment>
<dbReference type="EMBL" id="LRGB01001501">
    <property type="protein sequence ID" value="KZS11858.1"/>
    <property type="molecule type" value="Genomic_DNA"/>
</dbReference>
<comment type="caution">
    <text evidence="24">The sequence shown here is derived from an EMBL/GenBank/DDBJ whole genome shotgun (WGS) entry which is preliminary data.</text>
</comment>
<evidence type="ECO:0000256" key="11">
    <source>
        <dbReference type="ARBA" id="ARBA00049090"/>
    </source>
</evidence>
<keyword evidence="10 22" id="KW-0472">Membrane</keyword>
<comment type="subcellular location">
    <subcellularLocation>
        <location evidence="1">Mitochondrion inner membrane</location>
        <topology evidence="1">Multi-pass membrane protein</topology>
    </subcellularLocation>
</comment>
<dbReference type="InterPro" id="IPR050567">
    <property type="entry name" value="Mitochondrial_Carrier"/>
</dbReference>
<dbReference type="Pfam" id="PF00153">
    <property type="entry name" value="Mito_carr"/>
    <property type="match status" value="3"/>
</dbReference>
<reference evidence="24 25" key="1">
    <citation type="submission" date="2016-03" db="EMBL/GenBank/DDBJ databases">
        <title>EvidentialGene: Evidence-directed Construction of Genes on Genomes.</title>
        <authorList>
            <person name="Gilbert D.G."/>
            <person name="Choi J.-H."/>
            <person name="Mockaitis K."/>
            <person name="Colbourne J."/>
            <person name="Pfrender M."/>
        </authorList>
    </citation>
    <scope>NUCLEOTIDE SEQUENCE [LARGE SCALE GENOMIC DNA]</scope>
    <source>
        <strain evidence="24 25">Xinb3</strain>
        <tissue evidence="24">Complete organism</tissue>
    </source>
</reference>
<comment type="catalytic activity">
    <reaction evidence="13">
        <text>L-histidine(out) + L-arginine(in) = L-histidine(in) + L-arginine(out)</text>
        <dbReference type="Rhea" id="RHEA:71063"/>
        <dbReference type="ChEBI" id="CHEBI:32682"/>
        <dbReference type="ChEBI" id="CHEBI:57595"/>
    </reaction>
</comment>
<evidence type="ECO:0000256" key="17">
    <source>
        <dbReference type="ARBA" id="ARBA00071763"/>
    </source>
</evidence>
<evidence type="ECO:0000313" key="24">
    <source>
        <dbReference type="EMBL" id="KZS11858.1"/>
    </source>
</evidence>
<proteinExistence type="inferred from homology"/>
<dbReference type="PROSITE" id="PS50920">
    <property type="entry name" value="SOLCAR"/>
    <property type="match status" value="3"/>
</dbReference>
<comment type="catalytic activity">
    <reaction evidence="15">
        <text>L-ornithine(in) + L-arginine(out) = L-ornithine(out) + L-arginine(in)</text>
        <dbReference type="Rhea" id="RHEA:34991"/>
        <dbReference type="ChEBI" id="CHEBI:32682"/>
        <dbReference type="ChEBI" id="CHEBI:46911"/>
    </reaction>
</comment>